<feature type="binding site" evidence="4">
    <location>
        <position position="188"/>
    </location>
    <ligand>
        <name>biotin</name>
        <dbReference type="ChEBI" id="CHEBI:57586"/>
    </ligand>
</feature>
<sequence length="328" mass="37592">MQSTRAKLIQLLAVSREDYISGQALSEQLQISRSAIWKHMKALETEGYVIEAKPKVGYRILNYPNEMNEYTLRRGLETNWLAKTLIHKPIVSSTQDIAHELAKKGAEHGTIIIANEQTKGKGRMNRAWYSKAGKGIWLSMILRPSIYPYEAPQLTLLSATVIADAIKKMTNLQPQIKWPNDVLINGKKIAGILTEMHAEQDQIHYVVIGIGLNVNQEIEDIPAELQHRASSIQIESNKICDIRKIAQNLLAMFEKEYEAFIHEGFSKVKNKWESYGYKMGERVWLNMQNQRFQALFLGIAEDGALLMQTEDEDIKRVYSAEIEWFKED</sequence>
<evidence type="ECO:0000256" key="1">
    <source>
        <dbReference type="ARBA" id="ARBA00022598"/>
    </source>
</evidence>
<dbReference type="Pfam" id="PF02237">
    <property type="entry name" value="BPL_C"/>
    <property type="match status" value="1"/>
</dbReference>
<dbReference type="AlphaFoldDB" id="A0AB39HLS7"/>
<dbReference type="InterPro" id="IPR036390">
    <property type="entry name" value="WH_DNA-bd_sf"/>
</dbReference>
<evidence type="ECO:0000256" key="4">
    <source>
        <dbReference type="HAMAP-Rule" id="MF_00978"/>
    </source>
</evidence>
<feature type="DNA-binding region" description="H-T-H motif" evidence="4">
    <location>
        <begin position="22"/>
        <end position="41"/>
    </location>
</feature>
<proteinExistence type="inferred from homology"/>
<dbReference type="Pfam" id="PF03099">
    <property type="entry name" value="BPL_LplA_LipB"/>
    <property type="match status" value="1"/>
</dbReference>
<keyword evidence="4" id="KW-0805">Transcription regulation</keyword>
<feature type="binding site" evidence="4">
    <location>
        <position position="117"/>
    </location>
    <ligand>
        <name>biotin</name>
        <dbReference type="ChEBI" id="CHEBI:57586"/>
    </ligand>
</feature>
<dbReference type="RefSeq" id="WP_368651939.1">
    <property type="nucleotide sequence ID" value="NZ_CP162599.1"/>
</dbReference>
<keyword evidence="3 4" id="KW-0092">Biotin</keyword>
<dbReference type="HAMAP" id="MF_00978">
    <property type="entry name" value="Bifunct_BirA"/>
    <property type="match status" value="1"/>
</dbReference>
<dbReference type="GO" id="GO:0016740">
    <property type="term" value="F:transferase activity"/>
    <property type="evidence" value="ECO:0007669"/>
    <property type="project" value="UniProtKB-ARBA"/>
</dbReference>
<evidence type="ECO:0000259" key="5">
    <source>
        <dbReference type="PROSITE" id="PS51733"/>
    </source>
</evidence>
<gene>
    <name evidence="4" type="primary">birA</name>
    <name evidence="6" type="ORF">AB4Y30_09170</name>
</gene>
<dbReference type="InterPro" id="IPR004143">
    <property type="entry name" value="BPL_LPL_catalytic"/>
</dbReference>
<dbReference type="GO" id="GO:0009249">
    <property type="term" value="P:protein lipoylation"/>
    <property type="evidence" value="ECO:0007669"/>
    <property type="project" value="UniProtKB-ARBA"/>
</dbReference>
<dbReference type="EMBL" id="CP162599">
    <property type="protein sequence ID" value="XDK31211.1"/>
    <property type="molecule type" value="Genomic_DNA"/>
</dbReference>
<comment type="function">
    <text evidence="4">Acts both as a biotin--[acetyl-CoA-carboxylase] ligase and a repressor.</text>
</comment>
<dbReference type="SUPFAM" id="SSF55681">
    <property type="entry name" value="Class II aaRS and biotin synthetases"/>
    <property type="match status" value="1"/>
</dbReference>
<dbReference type="CDD" id="cd16442">
    <property type="entry name" value="BPL"/>
    <property type="match status" value="1"/>
</dbReference>
<dbReference type="Gene3D" id="2.30.30.100">
    <property type="match status" value="1"/>
</dbReference>
<dbReference type="GO" id="GO:0004077">
    <property type="term" value="F:biotin--[biotin carboxyl-carrier protein] ligase activity"/>
    <property type="evidence" value="ECO:0007669"/>
    <property type="project" value="UniProtKB-UniRule"/>
</dbReference>
<dbReference type="NCBIfam" id="TIGR00121">
    <property type="entry name" value="birA_ligase"/>
    <property type="match status" value="1"/>
</dbReference>
<evidence type="ECO:0000256" key="2">
    <source>
        <dbReference type="ARBA" id="ARBA00023125"/>
    </source>
</evidence>
<dbReference type="Pfam" id="PF08279">
    <property type="entry name" value="HTH_11"/>
    <property type="match status" value="1"/>
</dbReference>
<comment type="caution">
    <text evidence="4">Lacks conserved residue(s) required for the propagation of feature annotation.</text>
</comment>
<dbReference type="InterPro" id="IPR030855">
    <property type="entry name" value="Bifunct_BirA"/>
</dbReference>
<comment type="similarity">
    <text evidence="4">Belongs to the biotin--protein ligase family.</text>
</comment>
<dbReference type="GO" id="GO:0006355">
    <property type="term" value="P:regulation of DNA-templated transcription"/>
    <property type="evidence" value="ECO:0007669"/>
    <property type="project" value="UniProtKB-UniRule"/>
</dbReference>
<accession>A0AB39HLS7</accession>
<dbReference type="InterPro" id="IPR004408">
    <property type="entry name" value="Biotin_CoA_COase_ligase"/>
</dbReference>
<dbReference type="InterPro" id="IPR003142">
    <property type="entry name" value="BPL_C"/>
</dbReference>
<dbReference type="InterPro" id="IPR045864">
    <property type="entry name" value="aa-tRNA-synth_II/BPL/LPL"/>
</dbReference>
<organism evidence="6">
    <name type="scientific">Ornithinibacillus sp. 4-3</name>
    <dbReference type="NCBI Taxonomy" id="3231488"/>
    <lineage>
        <taxon>Bacteria</taxon>
        <taxon>Bacillati</taxon>
        <taxon>Bacillota</taxon>
        <taxon>Bacilli</taxon>
        <taxon>Bacillales</taxon>
        <taxon>Bacillaceae</taxon>
        <taxon>Ornithinibacillus</taxon>
    </lineage>
</organism>
<keyword evidence="4" id="KW-0547">Nucleotide-binding</keyword>
<dbReference type="PANTHER" id="PTHR12835">
    <property type="entry name" value="BIOTIN PROTEIN LIGASE"/>
    <property type="match status" value="1"/>
</dbReference>
<dbReference type="CDD" id="cd00090">
    <property type="entry name" value="HTH_ARSR"/>
    <property type="match status" value="1"/>
</dbReference>
<dbReference type="SUPFAM" id="SSF46785">
    <property type="entry name" value="Winged helix' DNA-binding domain"/>
    <property type="match status" value="1"/>
</dbReference>
<dbReference type="PROSITE" id="PS51733">
    <property type="entry name" value="BPL_LPL_CATALYTIC"/>
    <property type="match status" value="1"/>
</dbReference>
<evidence type="ECO:0000256" key="3">
    <source>
        <dbReference type="ARBA" id="ARBA00023267"/>
    </source>
</evidence>
<dbReference type="GO" id="GO:0003677">
    <property type="term" value="F:DNA binding"/>
    <property type="evidence" value="ECO:0007669"/>
    <property type="project" value="UniProtKB-UniRule"/>
</dbReference>
<keyword evidence="1 4" id="KW-0436">Ligase</keyword>
<dbReference type="EC" id="6.3.4.15" evidence="4"/>
<keyword evidence="4" id="KW-0678">Repressor</keyword>
<keyword evidence="2 4" id="KW-0238">DNA-binding</keyword>
<dbReference type="InterPro" id="IPR013196">
    <property type="entry name" value="HTH_11"/>
</dbReference>
<keyword evidence="4" id="KW-0804">Transcription</keyword>
<dbReference type="Gene3D" id="1.10.10.10">
    <property type="entry name" value="Winged helix-like DNA-binding domain superfamily/Winged helix DNA-binding domain"/>
    <property type="match status" value="1"/>
</dbReference>
<dbReference type="GO" id="GO:0005737">
    <property type="term" value="C:cytoplasm"/>
    <property type="evidence" value="ECO:0007669"/>
    <property type="project" value="TreeGrafter"/>
</dbReference>
<keyword evidence="4" id="KW-0067">ATP-binding</keyword>
<dbReference type="PANTHER" id="PTHR12835:SF5">
    <property type="entry name" value="BIOTIN--PROTEIN LIGASE"/>
    <property type="match status" value="1"/>
</dbReference>
<name>A0AB39HLS7_9BACI</name>
<comment type="catalytic activity">
    <reaction evidence="4">
        <text>biotin + L-lysyl-[protein] + ATP = N(6)-biotinyl-L-lysyl-[protein] + AMP + diphosphate + H(+)</text>
        <dbReference type="Rhea" id="RHEA:11756"/>
        <dbReference type="Rhea" id="RHEA-COMP:9752"/>
        <dbReference type="Rhea" id="RHEA-COMP:10505"/>
        <dbReference type="ChEBI" id="CHEBI:15378"/>
        <dbReference type="ChEBI" id="CHEBI:29969"/>
        <dbReference type="ChEBI" id="CHEBI:30616"/>
        <dbReference type="ChEBI" id="CHEBI:33019"/>
        <dbReference type="ChEBI" id="CHEBI:57586"/>
        <dbReference type="ChEBI" id="CHEBI:83144"/>
        <dbReference type="ChEBI" id="CHEBI:456215"/>
        <dbReference type="EC" id="6.3.4.15"/>
    </reaction>
</comment>
<feature type="domain" description="BPL/LPL catalytic" evidence="5">
    <location>
        <begin position="70"/>
        <end position="261"/>
    </location>
</feature>
<protein>
    <recommendedName>
        <fullName evidence="4">Bifunctional ligase/repressor BirA</fullName>
    </recommendedName>
    <alternativeName>
        <fullName evidence="4">Biotin--[acetyl-CoA-carboxylase] ligase</fullName>
        <ecNumber evidence="4">6.3.4.15</ecNumber>
    </alternativeName>
    <alternativeName>
        <fullName evidence="4">Biotin--protein ligase</fullName>
    </alternativeName>
    <alternativeName>
        <fullName evidence="4">Biotin-[acetyl-CoA carboxylase] synthetase</fullName>
    </alternativeName>
</protein>
<dbReference type="Gene3D" id="3.30.930.10">
    <property type="entry name" value="Bira Bifunctional Protein, Domain 2"/>
    <property type="match status" value="1"/>
</dbReference>
<dbReference type="InterPro" id="IPR036388">
    <property type="entry name" value="WH-like_DNA-bd_sf"/>
</dbReference>
<dbReference type="InterPro" id="IPR011991">
    <property type="entry name" value="ArsR-like_HTH"/>
</dbReference>
<reference evidence="6" key="1">
    <citation type="submission" date="2024-07" db="EMBL/GenBank/DDBJ databases">
        <title>Halotolerant mesophilic bacterium Ornithinibacillus sp. 4-3, sp. nov., isolated from soil.</title>
        <authorList>
            <person name="Sidarenka A.V."/>
            <person name="Guliayeva D.E."/>
            <person name="Leanovich S.I."/>
            <person name="Hileuskaya K.S."/>
            <person name="Akhremchuk A.E."/>
            <person name="Sikolenko M.A."/>
            <person name="Valentovich L.N."/>
        </authorList>
    </citation>
    <scope>NUCLEOTIDE SEQUENCE</scope>
    <source>
        <strain evidence="6">4-3</strain>
    </source>
</reference>
<evidence type="ECO:0000313" key="6">
    <source>
        <dbReference type="EMBL" id="XDK31211.1"/>
    </source>
</evidence>
<dbReference type="GO" id="GO:0005524">
    <property type="term" value="F:ATP binding"/>
    <property type="evidence" value="ECO:0007669"/>
    <property type="project" value="UniProtKB-UniRule"/>
</dbReference>